<gene>
    <name evidence="2" type="ORF">METZ01_LOCUS319788</name>
</gene>
<protein>
    <submittedName>
        <fullName evidence="2">Uncharacterized protein</fullName>
    </submittedName>
</protein>
<proteinExistence type="predicted"/>
<sequence>MRGFRRNRKQRSPRLSEHEEPPARVGFFCGRVKCVNSKEIRTMYIDNHTPPAQEELAVRIDETNPNHHIWNNNGTWWIHYTVYPTPVTAERRRESLRTKDEGLARAKRDTLFVELTLQGESRAA</sequence>
<accession>A0A382P0I9</accession>
<name>A0A382P0I9_9ZZZZ</name>
<reference evidence="2" key="1">
    <citation type="submission" date="2018-05" db="EMBL/GenBank/DDBJ databases">
        <authorList>
            <person name="Lanie J.A."/>
            <person name="Ng W.-L."/>
            <person name="Kazmierczak K.M."/>
            <person name="Andrzejewski T.M."/>
            <person name="Davidsen T.M."/>
            <person name="Wayne K.J."/>
            <person name="Tettelin H."/>
            <person name="Glass J.I."/>
            <person name="Rusch D."/>
            <person name="Podicherti R."/>
            <person name="Tsui H.-C.T."/>
            <person name="Winkler M.E."/>
        </authorList>
    </citation>
    <scope>NUCLEOTIDE SEQUENCE</scope>
</reference>
<dbReference type="AlphaFoldDB" id="A0A382P0I9"/>
<feature type="region of interest" description="Disordered" evidence="1">
    <location>
        <begin position="1"/>
        <end position="20"/>
    </location>
</feature>
<evidence type="ECO:0000313" key="2">
    <source>
        <dbReference type="EMBL" id="SVC66934.1"/>
    </source>
</evidence>
<feature type="compositionally biased region" description="Basic residues" evidence="1">
    <location>
        <begin position="1"/>
        <end position="12"/>
    </location>
</feature>
<dbReference type="EMBL" id="UINC01104059">
    <property type="protein sequence ID" value="SVC66934.1"/>
    <property type="molecule type" value="Genomic_DNA"/>
</dbReference>
<evidence type="ECO:0000256" key="1">
    <source>
        <dbReference type="SAM" id="MobiDB-lite"/>
    </source>
</evidence>
<organism evidence="2">
    <name type="scientific">marine metagenome</name>
    <dbReference type="NCBI Taxonomy" id="408172"/>
    <lineage>
        <taxon>unclassified sequences</taxon>
        <taxon>metagenomes</taxon>
        <taxon>ecological metagenomes</taxon>
    </lineage>
</organism>